<proteinExistence type="predicted"/>
<evidence type="ECO:0000313" key="2">
    <source>
        <dbReference type="EMBL" id="NLR67921.1"/>
    </source>
</evidence>
<gene>
    <name evidence="2" type="ORF">HGH92_26690</name>
</gene>
<reference evidence="2 3" key="1">
    <citation type="submission" date="2020-04" db="EMBL/GenBank/DDBJ databases">
        <authorList>
            <person name="Yin C."/>
        </authorList>
    </citation>
    <scope>NUCLEOTIDE SEQUENCE [LARGE SCALE GENOMIC DNA]</scope>
    <source>
        <strain evidence="2 3">Ae27</strain>
    </source>
</reference>
<comment type="caution">
    <text evidence="2">The sequence shown here is derived from an EMBL/GenBank/DDBJ whole genome shotgun (WGS) entry which is preliminary data.</text>
</comment>
<evidence type="ECO:0008006" key="4">
    <source>
        <dbReference type="Google" id="ProtNLM"/>
    </source>
</evidence>
<feature type="chain" id="PRO_5032924961" description="DUF4252 domain-containing protein" evidence="1">
    <location>
        <begin position="23"/>
        <end position="171"/>
    </location>
</feature>
<dbReference type="PROSITE" id="PS51257">
    <property type="entry name" value="PROKAR_LIPOPROTEIN"/>
    <property type="match status" value="1"/>
</dbReference>
<feature type="signal peptide" evidence="1">
    <location>
        <begin position="1"/>
        <end position="22"/>
    </location>
</feature>
<accession>A0A847S899</accession>
<dbReference type="AlphaFoldDB" id="A0A847S899"/>
<protein>
    <recommendedName>
        <fullName evidence="4">DUF4252 domain-containing protein</fullName>
    </recommendedName>
</protein>
<evidence type="ECO:0000256" key="1">
    <source>
        <dbReference type="SAM" id="SignalP"/>
    </source>
</evidence>
<dbReference type="RefSeq" id="WP_168873862.1">
    <property type="nucleotide sequence ID" value="NZ_JABAIA010000003.1"/>
</dbReference>
<name>A0A847S899_9BACT</name>
<organism evidence="2 3">
    <name type="scientific">Chitinophaga varians</name>
    <dbReference type="NCBI Taxonomy" id="2202339"/>
    <lineage>
        <taxon>Bacteria</taxon>
        <taxon>Pseudomonadati</taxon>
        <taxon>Bacteroidota</taxon>
        <taxon>Chitinophagia</taxon>
        <taxon>Chitinophagales</taxon>
        <taxon>Chitinophagaceae</taxon>
        <taxon>Chitinophaga</taxon>
    </lineage>
</organism>
<dbReference type="EMBL" id="JABAIA010000003">
    <property type="protein sequence ID" value="NLR67921.1"/>
    <property type="molecule type" value="Genomic_DNA"/>
</dbReference>
<dbReference type="Proteomes" id="UP000570474">
    <property type="component" value="Unassembled WGS sequence"/>
</dbReference>
<sequence>MKTIFSLLITVMTTIVSFSCSAQDAGNISISFQLPAGFKPASAKEYKTLLKKHLSEPTEYTAGQNIYYHNDKGIGMIIREMEPGRFDPASLTARKQMYDALKLDEYSSVIEVYNGSKFMVVKYTKGSNYYTEIASDLKQDKYAIVVLECNQTMSEEVSSIVNSIKKTIRLK</sequence>
<keyword evidence="3" id="KW-1185">Reference proteome</keyword>
<keyword evidence="1" id="KW-0732">Signal</keyword>
<evidence type="ECO:0000313" key="3">
    <source>
        <dbReference type="Proteomes" id="UP000570474"/>
    </source>
</evidence>